<evidence type="ECO:0000313" key="7">
    <source>
        <dbReference type="Proteomes" id="UP001589755"/>
    </source>
</evidence>
<evidence type="ECO:0000256" key="1">
    <source>
        <dbReference type="ARBA" id="ARBA00004127"/>
    </source>
</evidence>
<dbReference type="EC" id="2.1.1.334" evidence="6"/>
<name>A0ABV6D8F3_9HYPH</name>
<organism evidence="6 7">
    <name type="scientific">Chelativorans intermedius</name>
    <dbReference type="NCBI Taxonomy" id="515947"/>
    <lineage>
        <taxon>Bacteria</taxon>
        <taxon>Pseudomonadati</taxon>
        <taxon>Pseudomonadota</taxon>
        <taxon>Alphaproteobacteria</taxon>
        <taxon>Hyphomicrobiales</taxon>
        <taxon>Phyllobacteriaceae</taxon>
        <taxon>Chelativorans</taxon>
    </lineage>
</organism>
<gene>
    <name evidence="6" type="ORF">ACFFJ2_11055</name>
</gene>
<dbReference type="Gene3D" id="1.20.120.1630">
    <property type="match status" value="1"/>
</dbReference>
<dbReference type="Pfam" id="PF04191">
    <property type="entry name" value="PEMT"/>
    <property type="match status" value="1"/>
</dbReference>
<dbReference type="EC" id="2.1.1.100" evidence="6"/>
<feature type="transmembrane region" description="Helical" evidence="5">
    <location>
        <begin position="18"/>
        <end position="37"/>
    </location>
</feature>
<dbReference type="InterPro" id="IPR007318">
    <property type="entry name" value="Phopholipid_MeTrfase"/>
</dbReference>
<keyword evidence="6" id="KW-0489">Methyltransferase</keyword>
<feature type="transmembrane region" description="Helical" evidence="5">
    <location>
        <begin position="49"/>
        <end position="70"/>
    </location>
</feature>
<comment type="subcellular location">
    <subcellularLocation>
        <location evidence="1">Endomembrane system</location>
        <topology evidence="1">Multi-pass membrane protein</topology>
    </subcellularLocation>
</comment>
<evidence type="ECO:0000256" key="4">
    <source>
        <dbReference type="ARBA" id="ARBA00023136"/>
    </source>
</evidence>
<accession>A0ABV6D8F3</accession>
<dbReference type="GO" id="GO:0004671">
    <property type="term" value="F:protein C-terminal S-isoprenylcysteine carboxyl O-methyltransferase activity"/>
    <property type="evidence" value="ECO:0007669"/>
    <property type="project" value="UniProtKB-EC"/>
</dbReference>
<evidence type="ECO:0000313" key="6">
    <source>
        <dbReference type="EMBL" id="MFC0208934.1"/>
    </source>
</evidence>
<evidence type="ECO:0000256" key="5">
    <source>
        <dbReference type="SAM" id="Phobius"/>
    </source>
</evidence>
<comment type="caution">
    <text evidence="6">The sequence shown here is derived from an EMBL/GenBank/DDBJ whole genome shotgun (WGS) entry which is preliminary data.</text>
</comment>
<feature type="transmembrane region" description="Helical" evidence="5">
    <location>
        <begin position="90"/>
        <end position="123"/>
    </location>
</feature>
<dbReference type="GO" id="GO:0032259">
    <property type="term" value="P:methylation"/>
    <property type="evidence" value="ECO:0007669"/>
    <property type="project" value="UniProtKB-KW"/>
</dbReference>
<proteinExistence type="predicted"/>
<keyword evidence="4 5" id="KW-0472">Membrane</keyword>
<protein>
    <submittedName>
        <fullName evidence="6">Methyltransferase family protein</fullName>
        <ecNumber evidence="6">2.1.1.100</ecNumber>
        <ecNumber evidence="6">2.1.1.334</ecNumber>
    </submittedName>
</protein>
<sequence length="206" mass="22880">MRGETTRAMAAFQSSRRYVLAFLVGIICVLLIFGGSLHDELAHERIESFGLAFILVGIGGRLWSILYIGGRKSAELVSTGPYSVTRNPLYFFSTIAAGGVGAQTGSLVITALSAAFCATAFYIVALREERYLKAVLGAPYLAYLDRVPRFLPNPRLFRDQEEVTFRPEIFNRTLLDGLVFLVSIPFFELVEEGQELGIIPILFRLF</sequence>
<reference evidence="6 7" key="1">
    <citation type="submission" date="2024-09" db="EMBL/GenBank/DDBJ databases">
        <authorList>
            <person name="Sun Q."/>
            <person name="Mori K."/>
        </authorList>
    </citation>
    <scope>NUCLEOTIDE SEQUENCE [LARGE SCALE GENOMIC DNA]</scope>
    <source>
        <strain evidence="6 7">CCM 8543</strain>
    </source>
</reference>
<dbReference type="RefSeq" id="WP_261519784.1">
    <property type="nucleotide sequence ID" value="NZ_JAODNW010000007.1"/>
</dbReference>
<keyword evidence="3 5" id="KW-1133">Transmembrane helix</keyword>
<dbReference type="EMBL" id="JBHLXD010000016">
    <property type="protein sequence ID" value="MFC0208934.1"/>
    <property type="molecule type" value="Genomic_DNA"/>
</dbReference>
<dbReference type="Proteomes" id="UP001589755">
    <property type="component" value="Unassembled WGS sequence"/>
</dbReference>
<keyword evidence="6" id="KW-0808">Transferase</keyword>
<evidence type="ECO:0000256" key="3">
    <source>
        <dbReference type="ARBA" id="ARBA00022989"/>
    </source>
</evidence>
<keyword evidence="7" id="KW-1185">Reference proteome</keyword>
<keyword evidence="2 5" id="KW-0812">Transmembrane</keyword>
<evidence type="ECO:0000256" key="2">
    <source>
        <dbReference type="ARBA" id="ARBA00022692"/>
    </source>
</evidence>